<feature type="domain" description="HTH cro/C1-type" evidence="1">
    <location>
        <begin position="16"/>
        <end position="59"/>
    </location>
</feature>
<dbReference type="InterPro" id="IPR003491">
    <property type="entry name" value="REP-like_C"/>
</dbReference>
<dbReference type="Pfam" id="PF18106">
    <property type="entry name" value="Rol_Rep_N"/>
    <property type="match status" value="1"/>
</dbReference>
<accession>A0A0R1W1C1</accession>
<protein>
    <submittedName>
        <fullName evidence="2">Transcriptional regulator</fullName>
    </submittedName>
</protein>
<dbReference type="InterPro" id="IPR010982">
    <property type="entry name" value="Lambda_DNA-bd_dom_sf"/>
</dbReference>
<keyword evidence="3" id="KW-1185">Reference proteome</keyword>
<sequence>MPTMRELENIPLNQALKTYRKRNRLSQQALADILNIERSTLSRYEKGTRLPTGEVLKKITQFMPWLINHGNPLDSIFDYIKVRFNNLQPDEVIKKILNLRPKFFVAEEYGMPFYPQILSYGSIRVLSDPNKASQGVIIELTGQGCREYEQVFGEDGLEWTSFFAVCLHNNGVFKRIDIAINDYLPILNIPDVIKRVKQGNFSSQFKKYSGNFSGFTPSDDNDDIAYTAGETIYFGTPKSNLRIVFYEKDQEQANKYNQLPEDEAIKNRYEVRFKNDYAEDIAVKFLECADNMWLVLGVIDHYLTLLDRPKQTNIPRSEWQASQDWLDLLNDAEEVKLVLKPREYNYQRSFNALTHQFSSTIATTREADKATGTVLLDTLVNKSEMKPRQKKMLAAMLATRDEVIEDKDWHVKEN</sequence>
<evidence type="ECO:0000313" key="2">
    <source>
        <dbReference type="EMBL" id="KRM09931.1"/>
    </source>
</evidence>
<dbReference type="CDD" id="cd00093">
    <property type="entry name" value="HTH_XRE"/>
    <property type="match status" value="1"/>
</dbReference>
<dbReference type="Pfam" id="PF02486">
    <property type="entry name" value="Rep_trans"/>
    <property type="match status" value="1"/>
</dbReference>
<reference evidence="2 3" key="1">
    <citation type="journal article" date="2015" name="Genome Announc.">
        <title>Expanding the biotechnology potential of lactobacilli through comparative genomics of 213 strains and associated genera.</title>
        <authorList>
            <person name="Sun Z."/>
            <person name="Harris H.M."/>
            <person name="McCann A."/>
            <person name="Guo C."/>
            <person name="Argimon S."/>
            <person name="Zhang W."/>
            <person name="Yang X."/>
            <person name="Jeffery I.B."/>
            <person name="Cooney J.C."/>
            <person name="Kagawa T.F."/>
            <person name="Liu W."/>
            <person name="Song Y."/>
            <person name="Salvetti E."/>
            <person name="Wrobel A."/>
            <person name="Rasinkangas P."/>
            <person name="Parkhill J."/>
            <person name="Rea M.C."/>
            <person name="O'Sullivan O."/>
            <person name="Ritari J."/>
            <person name="Douillard F.P."/>
            <person name="Paul Ross R."/>
            <person name="Yang R."/>
            <person name="Briner A.E."/>
            <person name="Felis G.E."/>
            <person name="de Vos W.M."/>
            <person name="Barrangou R."/>
            <person name="Klaenhammer T.R."/>
            <person name="Caufield P.W."/>
            <person name="Cui Y."/>
            <person name="Zhang H."/>
            <person name="O'Toole P.W."/>
        </authorList>
    </citation>
    <scope>NUCLEOTIDE SEQUENCE [LARGE SCALE GENOMIC DNA]</scope>
    <source>
        <strain evidence="2 3">DSM 17758</strain>
    </source>
</reference>
<dbReference type="PATRIC" id="fig|1423735.3.peg.1616"/>
<name>A0A0R1W1C1_9LACO</name>
<dbReference type="Proteomes" id="UP000051315">
    <property type="component" value="Unassembled WGS sequence"/>
</dbReference>
<organism evidence="2 3">
    <name type="scientific">Lapidilactobacillus concavus DSM 17758</name>
    <dbReference type="NCBI Taxonomy" id="1423735"/>
    <lineage>
        <taxon>Bacteria</taxon>
        <taxon>Bacillati</taxon>
        <taxon>Bacillota</taxon>
        <taxon>Bacilli</taxon>
        <taxon>Lactobacillales</taxon>
        <taxon>Lactobacillaceae</taxon>
        <taxon>Lapidilactobacillus</taxon>
    </lineage>
</organism>
<dbReference type="InterPro" id="IPR040819">
    <property type="entry name" value="Rol_Rep_N"/>
</dbReference>
<evidence type="ECO:0000313" key="3">
    <source>
        <dbReference type="Proteomes" id="UP000051315"/>
    </source>
</evidence>
<dbReference type="EMBL" id="AZFX01000042">
    <property type="protein sequence ID" value="KRM09931.1"/>
    <property type="molecule type" value="Genomic_DNA"/>
</dbReference>
<dbReference type="GO" id="GO:0003677">
    <property type="term" value="F:DNA binding"/>
    <property type="evidence" value="ECO:0007669"/>
    <property type="project" value="InterPro"/>
</dbReference>
<proteinExistence type="predicted"/>
<dbReference type="PROSITE" id="PS50943">
    <property type="entry name" value="HTH_CROC1"/>
    <property type="match status" value="1"/>
</dbReference>
<dbReference type="Gene3D" id="1.10.260.40">
    <property type="entry name" value="lambda repressor-like DNA-binding domains"/>
    <property type="match status" value="1"/>
</dbReference>
<dbReference type="InterPro" id="IPR001387">
    <property type="entry name" value="Cro/C1-type_HTH"/>
</dbReference>
<dbReference type="Pfam" id="PF01381">
    <property type="entry name" value="HTH_3"/>
    <property type="match status" value="1"/>
</dbReference>
<dbReference type="SMART" id="SM00530">
    <property type="entry name" value="HTH_XRE"/>
    <property type="match status" value="1"/>
</dbReference>
<dbReference type="SUPFAM" id="SSF47413">
    <property type="entry name" value="lambda repressor-like DNA-binding domains"/>
    <property type="match status" value="1"/>
</dbReference>
<evidence type="ECO:0000259" key="1">
    <source>
        <dbReference type="PROSITE" id="PS50943"/>
    </source>
</evidence>
<comment type="caution">
    <text evidence="2">The sequence shown here is derived from an EMBL/GenBank/DDBJ whole genome shotgun (WGS) entry which is preliminary data.</text>
</comment>
<dbReference type="STRING" id="1423735.FC15_GL001561"/>
<gene>
    <name evidence="2" type="ORF">FC15_GL001561</name>
</gene>
<dbReference type="AlphaFoldDB" id="A0A0R1W1C1"/>